<dbReference type="Pfam" id="PF00910">
    <property type="entry name" value="RNA_helicase"/>
    <property type="match status" value="1"/>
</dbReference>
<dbReference type="SUPFAM" id="SSF52540">
    <property type="entry name" value="P-loop containing nucleoside triphosphate hydrolases"/>
    <property type="match status" value="1"/>
</dbReference>
<keyword evidence="15" id="KW-0378">Hydrolase</keyword>
<dbReference type="InterPro" id="IPR027417">
    <property type="entry name" value="P-loop_NTPase"/>
</dbReference>
<evidence type="ECO:0000256" key="1">
    <source>
        <dbReference type="ARBA" id="ARBA00001936"/>
    </source>
</evidence>
<keyword evidence="18" id="KW-0190">Covalent protein-DNA linkage</keyword>
<dbReference type="Proteomes" id="UP000158176">
    <property type="component" value="Segment"/>
</dbReference>
<dbReference type="EMBL" id="KJ641729">
    <property type="protein sequence ID" value="AIF76267.1"/>
    <property type="molecule type" value="Genomic_DNA"/>
</dbReference>
<evidence type="ECO:0000256" key="12">
    <source>
        <dbReference type="ARBA" id="ARBA00022723"/>
    </source>
</evidence>
<evidence type="ECO:0000256" key="18">
    <source>
        <dbReference type="ARBA" id="ARBA00023124"/>
    </source>
</evidence>
<comment type="subcellular location">
    <subcellularLocation>
        <location evidence="3">Host nucleus</location>
    </subcellularLocation>
</comment>
<evidence type="ECO:0000256" key="11">
    <source>
        <dbReference type="ARBA" id="ARBA00022722"/>
    </source>
</evidence>
<evidence type="ECO:0000256" key="6">
    <source>
        <dbReference type="ARBA" id="ARBA00014531"/>
    </source>
</evidence>
<keyword evidence="14" id="KW-0255">Endonuclease</keyword>
<dbReference type="GO" id="GO:0003724">
    <property type="term" value="F:RNA helicase activity"/>
    <property type="evidence" value="ECO:0007669"/>
    <property type="project" value="InterPro"/>
</dbReference>
<evidence type="ECO:0000256" key="23">
    <source>
        <dbReference type="ARBA" id="ARBA00049360"/>
    </source>
</evidence>
<reference evidence="26" key="1">
    <citation type="submission" date="2014-03" db="EMBL/GenBank/DDBJ databases">
        <title>Mammalian viruses resident in respiratory and gastrointestinal tracts of bat species across China mainland.</title>
        <authorList>
            <person name="Wu Z."/>
            <person name="Yang L."/>
            <person name="Jin Q."/>
        </authorList>
    </citation>
    <scope>NUCLEOTIDE SEQUENCE [LARGE SCALE GENOMIC DNA]</scope>
</reference>
<dbReference type="GO" id="GO:0042025">
    <property type="term" value="C:host cell nucleus"/>
    <property type="evidence" value="ECO:0007669"/>
    <property type="project" value="UniProtKB-SubCell"/>
</dbReference>
<proteinExistence type="inferred from homology"/>
<evidence type="ECO:0000256" key="22">
    <source>
        <dbReference type="ARBA" id="ARBA00032243"/>
    </source>
</evidence>
<dbReference type="PROSITE" id="PS52020">
    <property type="entry name" value="CRESS_DNA_REP"/>
    <property type="match status" value="1"/>
</dbReference>
<keyword evidence="11" id="KW-0540">Nuclease</keyword>
<evidence type="ECO:0000256" key="3">
    <source>
        <dbReference type="ARBA" id="ARBA00004147"/>
    </source>
</evidence>
<keyword evidence="10" id="KW-0235">DNA replication</keyword>
<keyword evidence="26" id="KW-1185">Reference proteome</keyword>
<comment type="similarity">
    <text evidence="4">Belongs to the nanoviruses/circoviruses replication-associated protein family.</text>
</comment>
<dbReference type="GO" id="GO:0046872">
    <property type="term" value="F:metal ion binding"/>
    <property type="evidence" value="ECO:0007669"/>
    <property type="project" value="UniProtKB-KW"/>
</dbReference>
<evidence type="ECO:0000256" key="2">
    <source>
        <dbReference type="ARBA" id="ARBA00001946"/>
    </source>
</evidence>
<keyword evidence="16" id="KW-0347">Helicase</keyword>
<dbReference type="Pfam" id="PF02407">
    <property type="entry name" value="Viral_Rep"/>
    <property type="match status" value="1"/>
</dbReference>
<dbReference type="GO" id="GO:0003723">
    <property type="term" value="F:RNA binding"/>
    <property type="evidence" value="ECO:0007669"/>
    <property type="project" value="InterPro"/>
</dbReference>
<dbReference type="InterPro" id="IPR049912">
    <property type="entry name" value="CRESS_DNA_REP"/>
</dbReference>
<dbReference type="InterPro" id="IPR000605">
    <property type="entry name" value="Helicase_SF3_ssDNA/RNA_vir"/>
</dbReference>
<evidence type="ECO:0000256" key="9">
    <source>
        <dbReference type="ARBA" id="ARBA00022695"/>
    </source>
</evidence>
<protein>
    <recommendedName>
        <fullName evidence="6">Replication-associated protein</fullName>
    </recommendedName>
    <alternativeName>
        <fullName evidence="21">ATP-dependent helicase Rep</fullName>
    </alternativeName>
    <alternativeName>
        <fullName evidence="22">RepP</fullName>
    </alternativeName>
</protein>
<keyword evidence="19" id="KW-0238">DNA-binding</keyword>
<keyword evidence="17" id="KW-0067">ATP-binding</keyword>
<keyword evidence="9" id="KW-0548">Nucleotidyltransferase</keyword>
<evidence type="ECO:0000256" key="4">
    <source>
        <dbReference type="ARBA" id="ARBA00008545"/>
    </source>
</evidence>
<dbReference type="GO" id="GO:0005524">
    <property type="term" value="F:ATP binding"/>
    <property type="evidence" value="ECO:0007669"/>
    <property type="project" value="UniProtKB-KW"/>
</dbReference>
<evidence type="ECO:0000256" key="17">
    <source>
        <dbReference type="ARBA" id="ARBA00022840"/>
    </source>
</evidence>
<evidence type="ECO:0000256" key="13">
    <source>
        <dbReference type="ARBA" id="ARBA00022741"/>
    </source>
</evidence>
<evidence type="ECO:0000313" key="26">
    <source>
        <dbReference type="Proteomes" id="UP000158176"/>
    </source>
</evidence>
<evidence type="ECO:0000256" key="8">
    <source>
        <dbReference type="ARBA" id="ARBA00022679"/>
    </source>
</evidence>
<dbReference type="GO" id="GO:0016787">
    <property type="term" value="F:hydrolase activity"/>
    <property type="evidence" value="ECO:0007669"/>
    <property type="project" value="UniProtKB-KW"/>
</dbReference>
<keyword evidence="20" id="KW-0511">Multifunctional enzyme</keyword>
<accession>A0A0D3MDS8</accession>
<keyword evidence="8" id="KW-0808">Transferase</keyword>
<evidence type="ECO:0000313" key="25">
    <source>
        <dbReference type="EMBL" id="AIF76267.1"/>
    </source>
</evidence>
<comment type="subunit">
    <text evidence="5">Interacts with the capsid protein; this interaction relocates Rep into the nucleus.</text>
</comment>
<keyword evidence="7" id="KW-1048">Host nucleus</keyword>
<dbReference type="GO" id="GO:0003677">
    <property type="term" value="F:DNA binding"/>
    <property type="evidence" value="ECO:0007669"/>
    <property type="project" value="UniProtKB-KW"/>
</dbReference>
<feature type="domain" description="CRESS-DNA virus Rep endonuclease" evidence="24">
    <location>
        <begin position="1"/>
        <end position="94"/>
    </location>
</feature>
<evidence type="ECO:0000256" key="14">
    <source>
        <dbReference type="ARBA" id="ARBA00022759"/>
    </source>
</evidence>
<name>A0A0D3MDS8_9CIRC</name>
<comment type="cofactor">
    <cofactor evidence="2">
        <name>Mg(2+)</name>
        <dbReference type="ChEBI" id="CHEBI:18420"/>
    </cofactor>
</comment>
<evidence type="ECO:0000256" key="16">
    <source>
        <dbReference type="ARBA" id="ARBA00022806"/>
    </source>
</evidence>
<dbReference type="GO" id="GO:0006260">
    <property type="term" value="P:DNA replication"/>
    <property type="evidence" value="ECO:0007669"/>
    <property type="project" value="UniProtKB-KW"/>
</dbReference>
<dbReference type="GO" id="GO:0004519">
    <property type="term" value="F:endonuclease activity"/>
    <property type="evidence" value="ECO:0007669"/>
    <property type="project" value="UniProtKB-KW"/>
</dbReference>
<evidence type="ECO:0000256" key="10">
    <source>
        <dbReference type="ARBA" id="ARBA00022705"/>
    </source>
</evidence>
<organism evidence="25 26">
    <name type="scientific">Bat circovirus</name>
    <dbReference type="NCBI Taxonomy" id="1329650"/>
    <lineage>
        <taxon>Viruses</taxon>
        <taxon>Monodnaviria</taxon>
        <taxon>Shotokuvirae</taxon>
        <taxon>Cressdnaviricota</taxon>
        <taxon>Arfiviricetes</taxon>
        <taxon>Cirlivirales</taxon>
        <taxon>Circoviridae</taxon>
        <taxon>Circovirus</taxon>
    </lineage>
</organism>
<evidence type="ECO:0000256" key="20">
    <source>
        <dbReference type="ARBA" id="ARBA00023268"/>
    </source>
</evidence>
<evidence type="ECO:0000256" key="19">
    <source>
        <dbReference type="ARBA" id="ARBA00023125"/>
    </source>
</evidence>
<dbReference type="Gene3D" id="3.40.1310.20">
    <property type="match status" value="1"/>
</dbReference>
<dbReference type="GO" id="GO:0016779">
    <property type="term" value="F:nucleotidyltransferase activity"/>
    <property type="evidence" value="ECO:0007669"/>
    <property type="project" value="UniProtKB-KW"/>
</dbReference>
<dbReference type="Gene3D" id="3.40.50.300">
    <property type="entry name" value="P-loop containing nucleotide triphosphate hydrolases"/>
    <property type="match status" value="1"/>
</dbReference>
<comment type="catalytic activity">
    <reaction evidence="23">
        <text>ATP + H2O = ADP + phosphate + H(+)</text>
        <dbReference type="Rhea" id="RHEA:13065"/>
        <dbReference type="ChEBI" id="CHEBI:15377"/>
        <dbReference type="ChEBI" id="CHEBI:15378"/>
        <dbReference type="ChEBI" id="CHEBI:30616"/>
        <dbReference type="ChEBI" id="CHEBI:43474"/>
        <dbReference type="ChEBI" id="CHEBI:456216"/>
    </reaction>
</comment>
<keyword evidence="13" id="KW-0547">Nucleotide-binding</keyword>
<comment type="cofactor">
    <cofactor evidence="1">
        <name>Mn(2+)</name>
        <dbReference type="ChEBI" id="CHEBI:29035"/>
    </cofactor>
</comment>
<evidence type="ECO:0000256" key="15">
    <source>
        <dbReference type="ARBA" id="ARBA00022801"/>
    </source>
</evidence>
<evidence type="ECO:0000256" key="21">
    <source>
        <dbReference type="ARBA" id="ARBA00030754"/>
    </source>
</evidence>
<evidence type="ECO:0000256" key="7">
    <source>
        <dbReference type="ARBA" id="ARBA00022562"/>
    </source>
</evidence>
<keyword evidence="12" id="KW-0479">Metal-binding</keyword>
<evidence type="ECO:0000259" key="24">
    <source>
        <dbReference type="PROSITE" id="PS52020"/>
    </source>
</evidence>
<sequence>MYLRNFVFTLNNYTEDEYNFIKNFEQAQYIIIGKETGAQGTPHLQGYMELKKQVRFNTVKSVFPRMHIEPRRGTQKQAVDYCKKEKNFIEVGKAKMGGIRNDVASVIEFKNSSFKSFFESSPGADIQAFNLLGKIKTYMEEKRDYKTFVIWCYGPSGSGKSRWAYEISRKYNPYFKDDTKWWDGYDNNSVTILDDFRASNMKFNTLLKLLDRYPYLIEIKGGYRQFVSSIIIITCIQKHEDTYKILENDEPLNQLTRRINKIMSFPLQNHVTMEEIISESEIRDDPDEEHESEGQFGAVGNTIRQRLSVVT</sequence>
<evidence type="ECO:0000256" key="5">
    <source>
        <dbReference type="ARBA" id="ARBA00011448"/>
    </source>
</evidence>